<keyword evidence="9" id="KW-0645">Protease</keyword>
<evidence type="ECO:0000259" key="12">
    <source>
        <dbReference type="Pfam" id="PF06750"/>
    </source>
</evidence>
<proteinExistence type="inferred from homology"/>
<name>A0A5C6W1B7_9BACI</name>
<dbReference type="Gene3D" id="1.20.120.1220">
    <property type="match status" value="1"/>
</dbReference>
<dbReference type="RefSeq" id="WP_146949171.1">
    <property type="nucleotide sequence ID" value="NZ_VOQF01000007.1"/>
</dbReference>
<feature type="transmembrane region" description="Helical" evidence="10">
    <location>
        <begin position="6"/>
        <end position="25"/>
    </location>
</feature>
<keyword evidence="3" id="KW-1003">Cell membrane</keyword>
<keyword evidence="4" id="KW-0997">Cell inner membrane</keyword>
<feature type="transmembrane region" description="Helical" evidence="10">
    <location>
        <begin position="226"/>
        <end position="249"/>
    </location>
</feature>
<evidence type="ECO:0000313" key="13">
    <source>
        <dbReference type="EMBL" id="TXC90101.1"/>
    </source>
</evidence>
<evidence type="ECO:0000256" key="6">
    <source>
        <dbReference type="ARBA" id="ARBA00022989"/>
    </source>
</evidence>
<feature type="transmembrane region" description="Helical" evidence="10">
    <location>
        <begin position="129"/>
        <end position="146"/>
    </location>
</feature>
<evidence type="ECO:0000256" key="5">
    <source>
        <dbReference type="ARBA" id="ARBA00022692"/>
    </source>
</evidence>
<dbReference type="EMBL" id="VOQF01000007">
    <property type="protein sequence ID" value="TXC90101.1"/>
    <property type="molecule type" value="Genomic_DNA"/>
</dbReference>
<dbReference type="InterPro" id="IPR050882">
    <property type="entry name" value="Prepilin_peptidase/N-MTase"/>
</dbReference>
<feature type="domain" description="Prepilin type IV endopeptidase peptidase" evidence="11">
    <location>
        <begin position="107"/>
        <end position="209"/>
    </location>
</feature>
<feature type="transmembrane region" description="Helical" evidence="10">
    <location>
        <begin position="76"/>
        <end position="96"/>
    </location>
</feature>
<feature type="transmembrane region" description="Helical" evidence="10">
    <location>
        <begin position="152"/>
        <end position="169"/>
    </location>
</feature>
<keyword evidence="9" id="KW-0489">Methyltransferase</keyword>
<evidence type="ECO:0000256" key="9">
    <source>
        <dbReference type="RuleBase" id="RU003794"/>
    </source>
</evidence>
<comment type="similarity">
    <text evidence="2 8">Belongs to the peptidase A24 family.</text>
</comment>
<comment type="function">
    <text evidence="9">Plays an essential role in type IV pili and type II pseudopili formation by proteolytically removing the leader sequence from substrate proteins and subsequently monomethylating the alpha-amino group of the newly exposed N-terminal phenylalanine.</text>
</comment>
<comment type="caution">
    <text evidence="13">The sequence shown here is derived from an EMBL/GenBank/DDBJ whole genome shotgun (WGS) entry which is preliminary data.</text>
</comment>
<dbReference type="EC" id="3.4.23.43" evidence="9"/>
<dbReference type="PANTHER" id="PTHR30487">
    <property type="entry name" value="TYPE 4 PREPILIN-LIKE PROTEINS LEADER PEPTIDE-PROCESSING ENZYME"/>
    <property type="match status" value="1"/>
</dbReference>
<dbReference type="InterPro" id="IPR014032">
    <property type="entry name" value="Peptidase_A24A_bac"/>
</dbReference>
<dbReference type="InterPro" id="IPR000045">
    <property type="entry name" value="Prepilin_IV_endopep_pep"/>
</dbReference>
<accession>A0A5C6W1B7</accession>
<dbReference type="InterPro" id="IPR010627">
    <property type="entry name" value="Prepilin_pept_A24_N"/>
</dbReference>
<evidence type="ECO:0000256" key="2">
    <source>
        <dbReference type="ARBA" id="ARBA00005801"/>
    </source>
</evidence>
<evidence type="ECO:0000256" key="8">
    <source>
        <dbReference type="RuleBase" id="RU003793"/>
    </source>
</evidence>
<reference evidence="13 14" key="1">
    <citation type="journal article" date="2005" name="Int. J. Syst. Evol. Microbiol.">
        <title>Bacillus litoralis sp. nov., isolated from a tidal flat of the Yellow Sea in Korea.</title>
        <authorList>
            <person name="Yoon J.H."/>
            <person name="Oh T.K."/>
        </authorList>
    </citation>
    <scope>NUCLEOTIDE SEQUENCE [LARGE SCALE GENOMIC DNA]</scope>
    <source>
        <strain evidence="13 14">SW-211</strain>
    </source>
</reference>
<feature type="domain" description="Prepilin peptidase A24 N-terminal" evidence="12">
    <location>
        <begin position="13"/>
        <end position="92"/>
    </location>
</feature>
<dbReference type="Pfam" id="PF06750">
    <property type="entry name" value="A24_N_bact"/>
    <property type="match status" value="1"/>
</dbReference>
<dbReference type="EC" id="2.1.1.-" evidence="9"/>
<dbReference type="GO" id="GO:0006465">
    <property type="term" value="P:signal peptide processing"/>
    <property type="evidence" value="ECO:0007669"/>
    <property type="project" value="TreeGrafter"/>
</dbReference>
<evidence type="ECO:0000313" key="14">
    <source>
        <dbReference type="Proteomes" id="UP000321363"/>
    </source>
</evidence>
<feature type="transmembrane region" description="Helical" evidence="10">
    <location>
        <begin position="181"/>
        <end position="214"/>
    </location>
</feature>
<keyword evidence="14" id="KW-1185">Reference proteome</keyword>
<sequence>MPTTIILYTYIFILGAVLGSFYNVVGMRIPLKQSIAYPGSACPVCNKKLTALELIPIFSYLFQNGKCKNCKTSISPLYPSIELVTAILFTISPMLVGWSKELILAWSLISLCMIVTVSDLKYMIIPDKVNLFFLVLFTVERVFIPADPWYDPVAGFLIGGLVPLVVILVSRGGMGGGDMKLLAVFGIVLGWKLVLLSFFLATLVGTIVGFLGMMTGSVKKGKPFPFGPFLVVGALLSYFFGNELIHLYLSYFFSYFY</sequence>
<dbReference type="Proteomes" id="UP000321363">
    <property type="component" value="Unassembled WGS sequence"/>
</dbReference>
<comment type="catalytic activity">
    <reaction evidence="9">
        <text>Typically cleaves a -Gly-|-Phe- bond to release an N-terminal, basic peptide of 5-8 residues from type IV prepilin, and then N-methylates the new N-terminal amino group, the methyl donor being S-adenosyl-L-methionine.</text>
        <dbReference type="EC" id="3.4.23.43"/>
    </reaction>
</comment>
<dbReference type="PRINTS" id="PR00864">
    <property type="entry name" value="PREPILNPTASE"/>
</dbReference>
<dbReference type="GO" id="GO:0032259">
    <property type="term" value="P:methylation"/>
    <property type="evidence" value="ECO:0007669"/>
    <property type="project" value="UniProtKB-KW"/>
</dbReference>
<keyword evidence="9" id="KW-0511">Multifunctional enzyme</keyword>
<dbReference type="PANTHER" id="PTHR30487:SF0">
    <property type="entry name" value="PREPILIN LEADER PEPTIDASE_N-METHYLTRANSFERASE-RELATED"/>
    <property type="match status" value="1"/>
</dbReference>
<keyword evidence="5 9" id="KW-0812">Transmembrane</keyword>
<evidence type="ECO:0000256" key="4">
    <source>
        <dbReference type="ARBA" id="ARBA00022519"/>
    </source>
</evidence>
<dbReference type="GO" id="GO:0005886">
    <property type="term" value="C:plasma membrane"/>
    <property type="evidence" value="ECO:0007669"/>
    <property type="project" value="UniProtKB-SubCell"/>
</dbReference>
<dbReference type="OrthoDB" id="9789291at2"/>
<keyword evidence="6 10" id="KW-1133">Transmembrane helix</keyword>
<dbReference type="GO" id="GO:0008168">
    <property type="term" value="F:methyltransferase activity"/>
    <property type="evidence" value="ECO:0007669"/>
    <property type="project" value="UniProtKB-KW"/>
</dbReference>
<feature type="transmembrane region" description="Helical" evidence="10">
    <location>
        <begin position="102"/>
        <end position="122"/>
    </location>
</feature>
<evidence type="ECO:0000259" key="11">
    <source>
        <dbReference type="Pfam" id="PF01478"/>
    </source>
</evidence>
<gene>
    <name evidence="13" type="ORF">FS935_13635</name>
</gene>
<keyword evidence="9" id="KW-0378">Hydrolase</keyword>
<evidence type="ECO:0000256" key="3">
    <source>
        <dbReference type="ARBA" id="ARBA00022475"/>
    </source>
</evidence>
<dbReference type="Pfam" id="PF01478">
    <property type="entry name" value="Peptidase_A24"/>
    <property type="match status" value="1"/>
</dbReference>
<dbReference type="GO" id="GO:0004190">
    <property type="term" value="F:aspartic-type endopeptidase activity"/>
    <property type="evidence" value="ECO:0007669"/>
    <property type="project" value="UniProtKB-EC"/>
</dbReference>
<keyword evidence="9" id="KW-0808">Transferase</keyword>
<evidence type="ECO:0000256" key="10">
    <source>
        <dbReference type="SAM" id="Phobius"/>
    </source>
</evidence>
<protein>
    <recommendedName>
        <fullName evidence="9">Prepilin leader peptidase/N-methyltransferase</fullName>
        <ecNumber evidence="9">2.1.1.-</ecNumber>
        <ecNumber evidence="9">3.4.23.43</ecNumber>
    </recommendedName>
</protein>
<organism evidence="13 14">
    <name type="scientific">Metabacillus litoralis</name>
    <dbReference type="NCBI Taxonomy" id="152268"/>
    <lineage>
        <taxon>Bacteria</taxon>
        <taxon>Bacillati</taxon>
        <taxon>Bacillota</taxon>
        <taxon>Bacilli</taxon>
        <taxon>Bacillales</taxon>
        <taxon>Bacillaceae</taxon>
        <taxon>Metabacillus</taxon>
    </lineage>
</organism>
<comment type="subcellular location">
    <subcellularLocation>
        <location evidence="1">Cell inner membrane</location>
        <topology evidence="1">Multi-pass membrane protein</topology>
    </subcellularLocation>
    <subcellularLocation>
        <location evidence="9">Cell membrane</location>
        <topology evidence="9">Multi-pass membrane protein</topology>
    </subcellularLocation>
</comment>
<dbReference type="AlphaFoldDB" id="A0A5C6W1B7"/>
<evidence type="ECO:0000256" key="1">
    <source>
        <dbReference type="ARBA" id="ARBA00004429"/>
    </source>
</evidence>
<evidence type="ECO:0000256" key="7">
    <source>
        <dbReference type="ARBA" id="ARBA00023136"/>
    </source>
</evidence>
<keyword evidence="7 10" id="KW-0472">Membrane</keyword>